<comment type="catalytic activity">
    <reaction evidence="1">
        <text>Hydrolysis of terminal non-reducing N-acetyl-D-hexosamine residues in N-acetyl-beta-D-hexosaminides.</text>
        <dbReference type="EC" id="3.2.1.52"/>
    </reaction>
</comment>
<dbReference type="PRINTS" id="PR00738">
    <property type="entry name" value="GLHYDRLASE20"/>
</dbReference>
<keyword evidence="4" id="KW-0732">Signal</keyword>
<dbReference type="Proteomes" id="UP000749646">
    <property type="component" value="Unassembled WGS sequence"/>
</dbReference>
<dbReference type="GO" id="GO:0016020">
    <property type="term" value="C:membrane"/>
    <property type="evidence" value="ECO:0007669"/>
    <property type="project" value="TreeGrafter"/>
</dbReference>
<gene>
    <name evidence="7" type="ORF">BGZ65_008212</name>
</gene>
<reference evidence="7" key="1">
    <citation type="journal article" date="2020" name="Fungal Divers.">
        <title>Resolving the Mortierellaceae phylogeny through synthesis of multi-gene phylogenetics and phylogenomics.</title>
        <authorList>
            <person name="Vandepol N."/>
            <person name="Liber J."/>
            <person name="Desiro A."/>
            <person name="Na H."/>
            <person name="Kennedy M."/>
            <person name="Barry K."/>
            <person name="Grigoriev I.V."/>
            <person name="Miller A.N."/>
            <person name="O'Donnell K."/>
            <person name="Stajich J.E."/>
            <person name="Bonito G."/>
        </authorList>
    </citation>
    <scope>NUCLEOTIDE SEQUENCE</scope>
    <source>
        <strain evidence="7">MES-2147</strain>
    </source>
</reference>
<evidence type="ECO:0000313" key="8">
    <source>
        <dbReference type="Proteomes" id="UP000749646"/>
    </source>
</evidence>
<dbReference type="GO" id="GO:0030203">
    <property type="term" value="P:glycosaminoglycan metabolic process"/>
    <property type="evidence" value="ECO:0007669"/>
    <property type="project" value="TreeGrafter"/>
</dbReference>
<dbReference type="AlphaFoldDB" id="A0A9P6J7X2"/>
<dbReference type="EC" id="3.2.1.52" evidence="3"/>
<dbReference type="Pfam" id="PF00728">
    <property type="entry name" value="Glyco_hydro_20"/>
    <property type="match status" value="1"/>
</dbReference>
<dbReference type="InterPro" id="IPR017853">
    <property type="entry name" value="GH"/>
</dbReference>
<comment type="caution">
    <text evidence="7">The sequence shown here is derived from an EMBL/GenBank/DDBJ whole genome shotgun (WGS) entry which is preliminary data.</text>
</comment>
<evidence type="ECO:0000256" key="5">
    <source>
        <dbReference type="ARBA" id="ARBA00022801"/>
    </source>
</evidence>
<evidence type="ECO:0000313" key="7">
    <source>
        <dbReference type="EMBL" id="KAF9962745.1"/>
    </source>
</evidence>
<dbReference type="OrthoDB" id="428480at2759"/>
<keyword evidence="5" id="KW-0378">Hydrolase</keyword>
<dbReference type="EMBL" id="JAAAHW010006360">
    <property type="protein sequence ID" value="KAF9962745.1"/>
    <property type="molecule type" value="Genomic_DNA"/>
</dbReference>
<evidence type="ECO:0000259" key="6">
    <source>
        <dbReference type="Pfam" id="PF00728"/>
    </source>
</evidence>
<comment type="similarity">
    <text evidence="2">Belongs to the glycosyl hydrolase 20 family.</text>
</comment>
<evidence type="ECO:0000256" key="1">
    <source>
        <dbReference type="ARBA" id="ARBA00001231"/>
    </source>
</evidence>
<evidence type="ECO:0000256" key="4">
    <source>
        <dbReference type="ARBA" id="ARBA00022729"/>
    </source>
</evidence>
<keyword evidence="8" id="KW-1185">Reference proteome</keyword>
<dbReference type="Gene3D" id="3.20.20.80">
    <property type="entry name" value="Glycosidases"/>
    <property type="match status" value="1"/>
</dbReference>
<dbReference type="InterPro" id="IPR015883">
    <property type="entry name" value="Glyco_hydro_20_cat"/>
</dbReference>
<dbReference type="PANTHER" id="PTHR22600:SF26">
    <property type="entry name" value="BETA-N-ACETYLHEXOSAMINIDASE"/>
    <property type="match status" value="1"/>
</dbReference>
<evidence type="ECO:0000256" key="2">
    <source>
        <dbReference type="ARBA" id="ARBA00006285"/>
    </source>
</evidence>
<name>A0A9P6J7X2_9FUNG</name>
<sequence length="171" mass="19726">MPSNPFPHEVKAMIRENSIFGTLHGMQTFAQQLIAHSPREGTTDVQYNRPSLLPHCRLVLDTSRNYTSIASLYRTIDTMVKNKLDIYHYHIADSPLLDDNVRKIHEIDQLVQKDHRVAAGSSGDRDLDYVFGDRLGSWIVDRSLIDYYKGWQKIHSFDPILELNIPHVERG</sequence>
<dbReference type="SUPFAM" id="SSF51445">
    <property type="entry name" value="(Trans)glycosidases"/>
    <property type="match status" value="1"/>
</dbReference>
<dbReference type="GO" id="GO:0004563">
    <property type="term" value="F:beta-N-acetylhexosaminidase activity"/>
    <property type="evidence" value="ECO:0007669"/>
    <property type="project" value="UniProtKB-EC"/>
</dbReference>
<organism evidence="7 8">
    <name type="scientific">Modicella reniformis</name>
    <dbReference type="NCBI Taxonomy" id="1440133"/>
    <lineage>
        <taxon>Eukaryota</taxon>
        <taxon>Fungi</taxon>
        <taxon>Fungi incertae sedis</taxon>
        <taxon>Mucoromycota</taxon>
        <taxon>Mortierellomycotina</taxon>
        <taxon>Mortierellomycetes</taxon>
        <taxon>Mortierellales</taxon>
        <taxon>Mortierellaceae</taxon>
        <taxon>Modicella</taxon>
    </lineage>
</organism>
<dbReference type="GO" id="GO:0005975">
    <property type="term" value="P:carbohydrate metabolic process"/>
    <property type="evidence" value="ECO:0007669"/>
    <property type="project" value="InterPro"/>
</dbReference>
<proteinExistence type="inferred from homology"/>
<feature type="domain" description="Glycoside hydrolase family 20 catalytic" evidence="6">
    <location>
        <begin position="58"/>
        <end position="94"/>
    </location>
</feature>
<accession>A0A9P6J7X2</accession>
<dbReference type="InterPro" id="IPR025705">
    <property type="entry name" value="Beta_hexosaminidase_sua/sub"/>
</dbReference>
<evidence type="ECO:0000256" key="3">
    <source>
        <dbReference type="ARBA" id="ARBA00012663"/>
    </source>
</evidence>
<protein>
    <recommendedName>
        <fullName evidence="3">beta-N-acetylhexosaminidase</fullName>
        <ecNumber evidence="3">3.2.1.52</ecNumber>
    </recommendedName>
</protein>
<dbReference type="PANTHER" id="PTHR22600">
    <property type="entry name" value="BETA-HEXOSAMINIDASE"/>
    <property type="match status" value="1"/>
</dbReference>